<dbReference type="SMART" id="SM00490">
    <property type="entry name" value="HELICc"/>
    <property type="match status" value="1"/>
</dbReference>
<comment type="subcellular location">
    <subcellularLocation>
        <location evidence="1">Nucleus</location>
    </subcellularLocation>
</comment>
<comment type="similarity">
    <text evidence="2">Belongs to the SNF2/RAD54 helicase family.</text>
</comment>
<evidence type="ECO:0000256" key="2">
    <source>
        <dbReference type="ARBA" id="ARBA00007025"/>
    </source>
</evidence>
<protein>
    <recommendedName>
        <fullName evidence="16">DNA excision repair protein ERCC-6</fullName>
    </recommendedName>
</protein>
<dbReference type="SUPFAM" id="SSF52540">
    <property type="entry name" value="P-loop containing nucleoside triphosphate hydrolases"/>
    <property type="match status" value="2"/>
</dbReference>
<evidence type="ECO:0000256" key="7">
    <source>
        <dbReference type="ARBA" id="ARBA00022840"/>
    </source>
</evidence>
<keyword evidence="5" id="KW-0378">Hydrolase</keyword>
<dbReference type="InterPro" id="IPR000330">
    <property type="entry name" value="SNF2_N"/>
</dbReference>
<dbReference type="GO" id="GO:0006283">
    <property type="term" value="P:transcription-coupled nucleotide-excision repair"/>
    <property type="evidence" value="ECO:0007669"/>
    <property type="project" value="TreeGrafter"/>
</dbReference>
<feature type="domain" description="Helicase ATP-binding" evidence="12">
    <location>
        <begin position="380"/>
        <end position="626"/>
    </location>
</feature>
<evidence type="ECO:0008006" key="16">
    <source>
        <dbReference type="Google" id="ProtNLM"/>
    </source>
</evidence>
<accession>A0A507E2Y1</accession>
<evidence type="ECO:0000256" key="9">
    <source>
        <dbReference type="ARBA" id="ARBA00023204"/>
    </source>
</evidence>
<evidence type="ECO:0000259" key="13">
    <source>
        <dbReference type="PROSITE" id="PS51194"/>
    </source>
</evidence>
<feature type="compositionally biased region" description="Basic and acidic residues" evidence="11">
    <location>
        <begin position="1275"/>
        <end position="1290"/>
    </location>
</feature>
<dbReference type="Gene3D" id="3.40.50.300">
    <property type="entry name" value="P-loop containing nucleotide triphosphate hydrolases"/>
    <property type="match status" value="1"/>
</dbReference>
<dbReference type="InterPro" id="IPR050496">
    <property type="entry name" value="SNF2_RAD54_helicase_repair"/>
</dbReference>
<dbReference type="SMART" id="SM00487">
    <property type="entry name" value="DEXDc"/>
    <property type="match status" value="1"/>
</dbReference>
<feature type="compositionally biased region" description="Acidic residues" evidence="11">
    <location>
        <begin position="469"/>
        <end position="498"/>
    </location>
</feature>
<evidence type="ECO:0000256" key="6">
    <source>
        <dbReference type="ARBA" id="ARBA00022806"/>
    </source>
</evidence>
<dbReference type="CDD" id="cd18793">
    <property type="entry name" value="SF2_C_SNF"/>
    <property type="match status" value="1"/>
</dbReference>
<evidence type="ECO:0000313" key="14">
    <source>
        <dbReference type="EMBL" id="TPX58429.1"/>
    </source>
</evidence>
<dbReference type="STRING" id="109895.A0A507E2Y1"/>
<keyword evidence="7" id="KW-0067">ATP-binding</keyword>
<sequence length="1290" mass="142483">MDDNGSFSPPGQEEPVVKAEQPHTSSHATPTDNRFSLSNDADLRDLSAQLGGDFVLGVTNQSTLEQEVMAQADEAMRQTDEAADQKRLEKTRHKIRDLETKWNELEAQGLSRSGLSSSLNTRMAKIEDQIEDLREQEKQILARMKDRGGPADGASTSTTSLGKETRREMLIRTGKITPFAKVSSAAGAPQQAPIVKEEPPEFMEDVPRSGQQGSSNSNRARVLKRRRDEDDDGDDSDDVDREPKDEDYRDDEANGAADGSDEEHGIDESKASAVESLDSDGPGGRRTTRYRDRHADDGNEAIYQKRLLKWARRRRVQRAAFLHDQEAANNDTALDADPESEMFEPSPRDDDVEYDGGYRLPGDIHTALFDYQRTCTKWLWELHTQETGGIIGDEMGLGKTIQIISYLAGLSASGLLKGPILIVCPATVLRQWVQEFHKWWPPFRVAILHSSGSGLDGGVKTEGNNKQSDEEEAAMEESMVDLDDEEDDVNVEDEEEYRDDQVRPGGRGAPRRRKTKKARKSKKPVKLSAHATKMLSKAGALVDRIVERGHVVVTTFAGVRVYAKKLLPVKWAYCVLDEGHKIRNPDAVITQACKQLRTPHRIVLTGTPIQNNLTELWSLYDFVFPGRLGTLPVFQSQFAIPIQLGGYANASNVQVQTAYKCACVLRDLISPYLLRRMKADVATDLPKKSEQVLFCRLTDTQRKEYNRFLHSEEVASILTGKRHALYGIDIMRKICNHPDLLERLQSEHKEDYGAVSRSGKMKVVQALLKMWKRQGHRTLLFCQTRQMQDILQKFIEREGHTYRRMDGTTPIKNRIAMVDEFNGNPSIYLFLLTTKVGGLGINLTGANRIVIFDPDWNPSTDVQARERAWRIGQTKTVTIYRLMTSGTIEEKIYHRQIFKQFLTNKILKDPRQKRFFKSSDLNDLFTLGAGDDVGTETGDLFSGMSAEVNFPEKKKKDGGGPAYKKMEKRTAAYDDEEAADVEEGEVEEDAEDLTRIADLDKVGAYVPPTGAATDPPAEASSVAAPPDDDEDHRMLQSLFSKTGVHSALKHDVIVDAASPEQQIVEREATRVATEAVAALRRSRKRVRKDVREHGVHVPTFTGRSGEAGGGEAAAKRFGSKVAGVVAGMGGSANGGGGGAVAAGLGKKVFGAGNESGFAGQQQATPSSATLLANLRRRAAREPAASDVGADAGTTALVDGIVAYLAGQPHGRATSSQLLARFGQQVKNEDVAVFKKLLREVADYRKGTVATGGSGGSGSGSARRGREREREEDEQGDRPRGEWTLKLEFRQ</sequence>
<dbReference type="CDD" id="cd18000">
    <property type="entry name" value="DEXHc_ERCC6"/>
    <property type="match status" value="1"/>
</dbReference>
<feature type="region of interest" description="Disordered" evidence="11">
    <location>
        <begin position="1007"/>
        <end position="1030"/>
    </location>
</feature>
<feature type="region of interest" description="Disordered" evidence="11">
    <location>
        <begin position="456"/>
        <end position="525"/>
    </location>
</feature>
<feature type="region of interest" description="Disordered" evidence="11">
    <location>
        <begin position="141"/>
        <end position="297"/>
    </location>
</feature>
<feature type="region of interest" description="Disordered" evidence="11">
    <location>
        <begin position="1244"/>
        <end position="1290"/>
    </location>
</feature>
<feature type="compositionally biased region" description="Basic and acidic residues" evidence="11">
    <location>
        <begin position="952"/>
        <end position="972"/>
    </location>
</feature>
<feature type="region of interest" description="Disordered" evidence="11">
    <location>
        <begin position="1"/>
        <end position="40"/>
    </location>
</feature>
<dbReference type="InterPro" id="IPR058951">
    <property type="entry name" value="WHD_Rad26_CSB-like"/>
</dbReference>
<dbReference type="Proteomes" id="UP000318582">
    <property type="component" value="Unassembled WGS sequence"/>
</dbReference>
<evidence type="ECO:0000259" key="12">
    <source>
        <dbReference type="PROSITE" id="PS51192"/>
    </source>
</evidence>
<evidence type="ECO:0000256" key="11">
    <source>
        <dbReference type="SAM" id="MobiDB-lite"/>
    </source>
</evidence>
<dbReference type="Pfam" id="PF00271">
    <property type="entry name" value="Helicase_C"/>
    <property type="match status" value="1"/>
</dbReference>
<dbReference type="Pfam" id="PF00176">
    <property type="entry name" value="SNF2-rel_dom"/>
    <property type="match status" value="1"/>
</dbReference>
<reference evidence="14 15" key="1">
    <citation type="journal article" date="2019" name="Sci. Rep.">
        <title>Comparative genomics of chytrid fungi reveal insights into the obligate biotrophic and pathogenic lifestyle of Synchytrium endobioticum.</title>
        <authorList>
            <person name="van de Vossenberg B.T.L.H."/>
            <person name="Warris S."/>
            <person name="Nguyen H.D.T."/>
            <person name="van Gent-Pelzer M.P.E."/>
            <person name="Joly D.L."/>
            <person name="van de Geest H.C."/>
            <person name="Bonants P.J.M."/>
            <person name="Smith D.S."/>
            <person name="Levesque C.A."/>
            <person name="van der Lee T.A.J."/>
        </authorList>
    </citation>
    <scope>NUCLEOTIDE SEQUENCE [LARGE SCALE GENOMIC DNA]</scope>
    <source>
        <strain evidence="14 15">CBS 809.83</strain>
    </source>
</reference>
<feature type="compositionally biased region" description="Basic residues" evidence="11">
    <location>
        <begin position="509"/>
        <end position="525"/>
    </location>
</feature>
<feature type="region of interest" description="Disordered" evidence="11">
    <location>
        <begin position="952"/>
        <end position="990"/>
    </location>
</feature>
<evidence type="ECO:0000256" key="3">
    <source>
        <dbReference type="ARBA" id="ARBA00022741"/>
    </source>
</evidence>
<dbReference type="InterPro" id="IPR049730">
    <property type="entry name" value="SNF2/RAD54-like_C"/>
</dbReference>
<dbReference type="InterPro" id="IPR014001">
    <property type="entry name" value="Helicase_ATP-bd"/>
</dbReference>
<dbReference type="GO" id="GO:0008094">
    <property type="term" value="F:ATP-dependent activity, acting on DNA"/>
    <property type="evidence" value="ECO:0007669"/>
    <property type="project" value="TreeGrafter"/>
</dbReference>
<dbReference type="InterPro" id="IPR001650">
    <property type="entry name" value="Helicase_C-like"/>
</dbReference>
<gene>
    <name evidence="14" type="ORF">PhCBS80983_g03115</name>
</gene>
<feature type="region of interest" description="Disordered" evidence="11">
    <location>
        <begin position="327"/>
        <end position="350"/>
    </location>
</feature>
<dbReference type="GO" id="GO:0005524">
    <property type="term" value="F:ATP binding"/>
    <property type="evidence" value="ECO:0007669"/>
    <property type="project" value="InterPro"/>
</dbReference>
<dbReference type="EMBL" id="QEAQ01000036">
    <property type="protein sequence ID" value="TPX58429.1"/>
    <property type="molecule type" value="Genomic_DNA"/>
</dbReference>
<dbReference type="PROSITE" id="PS51192">
    <property type="entry name" value="HELICASE_ATP_BIND_1"/>
    <property type="match status" value="1"/>
</dbReference>
<evidence type="ECO:0000313" key="15">
    <source>
        <dbReference type="Proteomes" id="UP000318582"/>
    </source>
</evidence>
<evidence type="ECO:0000256" key="8">
    <source>
        <dbReference type="ARBA" id="ARBA00023125"/>
    </source>
</evidence>
<dbReference type="GO" id="GO:0016787">
    <property type="term" value="F:hydrolase activity"/>
    <property type="evidence" value="ECO:0007669"/>
    <property type="project" value="UniProtKB-KW"/>
</dbReference>
<dbReference type="PROSITE" id="PS51194">
    <property type="entry name" value="HELICASE_CTER"/>
    <property type="match status" value="1"/>
</dbReference>
<feature type="compositionally biased region" description="Low complexity" evidence="11">
    <location>
        <begin position="1014"/>
        <end position="1025"/>
    </location>
</feature>
<evidence type="ECO:0000256" key="5">
    <source>
        <dbReference type="ARBA" id="ARBA00022801"/>
    </source>
</evidence>
<feature type="compositionally biased region" description="Polar residues" evidence="11">
    <location>
        <begin position="209"/>
        <end position="219"/>
    </location>
</feature>
<dbReference type="PANTHER" id="PTHR45629">
    <property type="entry name" value="SNF2/RAD54 FAMILY MEMBER"/>
    <property type="match status" value="1"/>
</dbReference>
<feature type="domain" description="Helicase C-terminal" evidence="13">
    <location>
        <begin position="762"/>
        <end position="922"/>
    </location>
</feature>
<evidence type="ECO:0000256" key="10">
    <source>
        <dbReference type="ARBA" id="ARBA00023242"/>
    </source>
</evidence>
<dbReference type="InterPro" id="IPR038718">
    <property type="entry name" value="SNF2-like_sf"/>
</dbReference>
<evidence type="ECO:0000256" key="4">
    <source>
        <dbReference type="ARBA" id="ARBA00022763"/>
    </source>
</evidence>
<keyword evidence="3" id="KW-0547">Nucleotide-binding</keyword>
<evidence type="ECO:0000256" key="1">
    <source>
        <dbReference type="ARBA" id="ARBA00004123"/>
    </source>
</evidence>
<keyword evidence="8" id="KW-0238">DNA-binding</keyword>
<dbReference type="Gene3D" id="3.40.50.10810">
    <property type="entry name" value="Tandem AAA-ATPase domain"/>
    <property type="match status" value="2"/>
</dbReference>
<dbReference type="FunFam" id="3.40.50.10810:FF:000094">
    <property type="entry name" value="DNA excision repair protein ERCC-6"/>
    <property type="match status" value="1"/>
</dbReference>
<keyword evidence="6" id="KW-0347">Helicase</keyword>
<dbReference type="Pfam" id="PF25875">
    <property type="entry name" value="WHD_Rad26_CSB"/>
    <property type="match status" value="1"/>
</dbReference>
<organism evidence="14 15">
    <name type="scientific">Powellomyces hirtus</name>
    <dbReference type="NCBI Taxonomy" id="109895"/>
    <lineage>
        <taxon>Eukaryota</taxon>
        <taxon>Fungi</taxon>
        <taxon>Fungi incertae sedis</taxon>
        <taxon>Chytridiomycota</taxon>
        <taxon>Chytridiomycota incertae sedis</taxon>
        <taxon>Chytridiomycetes</taxon>
        <taxon>Spizellomycetales</taxon>
        <taxon>Powellomycetaceae</taxon>
        <taxon>Powellomyces</taxon>
    </lineage>
</organism>
<feature type="compositionally biased region" description="Acidic residues" evidence="11">
    <location>
        <begin position="973"/>
        <end position="990"/>
    </location>
</feature>
<keyword evidence="10" id="KW-0539">Nucleus</keyword>
<feature type="compositionally biased region" description="Gly residues" evidence="11">
    <location>
        <begin position="1249"/>
        <end position="1258"/>
    </location>
</feature>
<comment type="caution">
    <text evidence="14">The sequence shown here is derived from an EMBL/GenBank/DDBJ whole genome shotgun (WGS) entry which is preliminary data.</text>
</comment>
<keyword evidence="15" id="KW-1185">Reference proteome</keyword>
<feature type="compositionally biased region" description="Acidic residues" evidence="11">
    <location>
        <begin position="229"/>
        <end position="240"/>
    </location>
</feature>
<dbReference type="PANTHER" id="PTHR45629:SF7">
    <property type="entry name" value="DNA EXCISION REPAIR PROTEIN ERCC-6-RELATED"/>
    <property type="match status" value="1"/>
</dbReference>
<feature type="compositionally biased region" description="Polar residues" evidence="11">
    <location>
        <begin position="22"/>
        <end position="39"/>
    </location>
</feature>
<keyword evidence="9" id="KW-0234">DNA repair</keyword>
<keyword evidence="4" id="KW-0227">DNA damage</keyword>
<dbReference type="GO" id="GO:0005634">
    <property type="term" value="C:nucleus"/>
    <property type="evidence" value="ECO:0007669"/>
    <property type="project" value="TreeGrafter"/>
</dbReference>
<proteinExistence type="inferred from homology"/>
<dbReference type="CDD" id="cd22254">
    <property type="entry name" value="CSB_WHD"/>
    <property type="match status" value="1"/>
</dbReference>
<dbReference type="InterPro" id="IPR027417">
    <property type="entry name" value="P-loop_NTPase"/>
</dbReference>
<name>A0A507E2Y1_9FUNG</name>